<evidence type="ECO:0000256" key="4">
    <source>
        <dbReference type="ARBA" id="ARBA00022927"/>
    </source>
</evidence>
<evidence type="ECO:0000256" key="8">
    <source>
        <dbReference type="ARBA" id="ARBA00046280"/>
    </source>
</evidence>
<dbReference type="PANTHER" id="PTHR12791">
    <property type="entry name" value="GOLGI SNARE BET1-RELATED"/>
    <property type="match status" value="1"/>
</dbReference>
<keyword evidence="7 9" id="KW-0472">Membrane</keyword>
<protein>
    <recommendedName>
        <fullName evidence="12">t-SNARE coiled-coil homology domain-containing protein</fullName>
    </recommendedName>
</protein>
<keyword evidence="3 9" id="KW-0812">Transmembrane</keyword>
<evidence type="ECO:0000256" key="6">
    <source>
        <dbReference type="ARBA" id="ARBA00023034"/>
    </source>
</evidence>
<evidence type="ECO:0000313" key="10">
    <source>
        <dbReference type="EMBL" id="ODV97757.1"/>
    </source>
</evidence>
<comment type="subcellular location">
    <subcellularLocation>
        <location evidence="8">Endomembrane system</location>
        <topology evidence="8">Single-pass type IV membrane protein</topology>
    </subcellularLocation>
    <subcellularLocation>
        <location evidence="1">Golgi apparatus membrane</location>
    </subcellularLocation>
</comment>
<accession>A0A1E4U186</accession>
<reference evidence="11" key="1">
    <citation type="submission" date="2016-05" db="EMBL/GenBank/DDBJ databases">
        <title>Comparative genomics of biotechnologically important yeasts.</title>
        <authorList>
            <consortium name="DOE Joint Genome Institute"/>
            <person name="Riley R."/>
            <person name="Haridas S."/>
            <person name="Wolfe K.H."/>
            <person name="Lopes M.R."/>
            <person name="Hittinger C.T."/>
            <person name="Goker M."/>
            <person name="Salamov A."/>
            <person name="Wisecaver J."/>
            <person name="Long T.M."/>
            <person name="Aerts A.L."/>
            <person name="Barry K."/>
            <person name="Choi C."/>
            <person name="Clum A."/>
            <person name="Coughlan A.Y."/>
            <person name="Deshpande S."/>
            <person name="Douglass A.P."/>
            <person name="Hanson S.J."/>
            <person name="Klenk H.-P."/>
            <person name="Labutti K."/>
            <person name="Lapidus A."/>
            <person name="Lindquist E."/>
            <person name="Lipzen A."/>
            <person name="Meier-Kolthoff J.P."/>
            <person name="Ohm R.A."/>
            <person name="Otillar R.P."/>
            <person name="Pangilinan J."/>
            <person name="Peng Y."/>
            <person name="Rokas A."/>
            <person name="Rosa C.A."/>
            <person name="Scheuner C."/>
            <person name="Sibirny A.A."/>
            <person name="Slot J.C."/>
            <person name="Stielow J.B."/>
            <person name="Sun H."/>
            <person name="Kurtzman C.P."/>
            <person name="Blackwell M."/>
            <person name="Grigoriev I.V."/>
            <person name="Jeffries T.W."/>
        </authorList>
    </citation>
    <scope>NUCLEOTIDE SEQUENCE [LARGE SCALE GENOMIC DNA]</scope>
    <source>
        <strain evidence="11">NRRL Y-2460</strain>
    </source>
</reference>
<evidence type="ECO:0000256" key="2">
    <source>
        <dbReference type="ARBA" id="ARBA00022448"/>
    </source>
</evidence>
<evidence type="ECO:0008006" key="12">
    <source>
        <dbReference type="Google" id="ProtNLM"/>
    </source>
</evidence>
<feature type="transmembrane region" description="Helical" evidence="9">
    <location>
        <begin position="75"/>
        <end position="94"/>
    </location>
</feature>
<keyword evidence="4" id="KW-0653">Protein transport</keyword>
<keyword evidence="6" id="KW-0333">Golgi apparatus</keyword>
<evidence type="ECO:0000313" key="11">
    <source>
        <dbReference type="Proteomes" id="UP000094236"/>
    </source>
</evidence>
<evidence type="ECO:0000256" key="3">
    <source>
        <dbReference type="ARBA" id="ARBA00022692"/>
    </source>
</evidence>
<name>A0A1E4U186_PACTA</name>
<dbReference type="EMBL" id="KV454011">
    <property type="protein sequence ID" value="ODV97757.1"/>
    <property type="molecule type" value="Genomic_DNA"/>
</dbReference>
<evidence type="ECO:0000256" key="5">
    <source>
        <dbReference type="ARBA" id="ARBA00022989"/>
    </source>
</evidence>
<evidence type="ECO:0000256" key="1">
    <source>
        <dbReference type="ARBA" id="ARBA00004394"/>
    </source>
</evidence>
<dbReference type="GO" id="GO:0015031">
    <property type="term" value="P:protein transport"/>
    <property type="evidence" value="ECO:0007669"/>
    <property type="project" value="UniProtKB-KW"/>
</dbReference>
<keyword evidence="5 9" id="KW-1133">Transmembrane helix</keyword>
<dbReference type="Proteomes" id="UP000094236">
    <property type="component" value="Unassembled WGS sequence"/>
</dbReference>
<dbReference type="STRING" id="669874.A0A1E4U186"/>
<keyword evidence="2" id="KW-0813">Transport</keyword>
<gene>
    <name evidence="10" type="ORF">PACTADRAFT_73448</name>
</gene>
<evidence type="ECO:0000256" key="7">
    <source>
        <dbReference type="ARBA" id="ARBA00023136"/>
    </source>
</evidence>
<dbReference type="InterPro" id="IPR039899">
    <property type="entry name" value="BET1_SNARE"/>
</dbReference>
<organism evidence="10 11">
    <name type="scientific">Pachysolen tannophilus NRRL Y-2460</name>
    <dbReference type="NCBI Taxonomy" id="669874"/>
    <lineage>
        <taxon>Eukaryota</taxon>
        <taxon>Fungi</taxon>
        <taxon>Dikarya</taxon>
        <taxon>Ascomycota</taxon>
        <taxon>Saccharomycotina</taxon>
        <taxon>Pichiomycetes</taxon>
        <taxon>Pachysolenaceae</taxon>
        <taxon>Pachysolen</taxon>
    </lineage>
</organism>
<dbReference type="AlphaFoldDB" id="A0A1E4U186"/>
<sequence length="97" mass="11106">MSSSTYAQRESENNERFDALASKISTFRKVTQDVHDQSLQDQYNLDAANSAMSSFLNKVKNTSNKLARVINANSNTFRMIGIGLLAFFILWTLFKFW</sequence>
<dbReference type="SUPFAM" id="SSF58038">
    <property type="entry name" value="SNARE fusion complex"/>
    <property type="match status" value="1"/>
</dbReference>
<dbReference type="CDD" id="cd15853">
    <property type="entry name" value="SNARE_Bet1"/>
    <property type="match status" value="1"/>
</dbReference>
<keyword evidence="11" id="KW-1185">Reference proteome</keyword>
<dbReference type="GO" id="GO:0000139">
    <property type="term" value="C:Golgi membrane"/>
    <property type="evidence" value="ECO:0007669"/>
    <property type="project" value="UniProtKB-SubCell"/>
</dbReference>
<dbReference type="OrthoDB" id="3063237at2759"/>
<evidence type="ECO:0000256" key="9">
    <source>
        <dbReference type="SAM" id="Phobius"/>
    </source>
</evidence>
<proteinExistence type="predicted"/>